<comment type="caution">
    <text evidence="1">The sequence shown here is derived from an EMBL/GenBank/DDBJ whole genome shotgun (WGS) entry which is preliminary data.</text>
</comment>
<accession>A0AA39N3B3</accession>
<dbReference type="GeneID" id="85353288"/>
<dbReference type="EMBL" id="JAUEPS010000024">
    <property type="protein sequence ID" value="KAK0455675.1"/>
    <property type="molecule type" value="Genomic_DNA"/>
</dbReference>
<organism evidence="1 2">
    <name type="scientific">Armillaria tabescens</name>
    <name type="common">Ringless honey mushroom</name>
    <name type="synonym">Agaricus tabescens</name>
    <dbReference type="NCBI Taxonomy" id="1929756"/>
    <lineage>
        <taxon>Eukaryota</taxon>
        <taxon>Fungi</taxon>
        <taxon>Dikarya</taxon>
        <taxon>Basidiomycota</taxon>
        <taxon>Agaricomycotina</taxon>
        <taxon>Agaricomycetes</taxon>
        <taxon>Agaricomycetidae</taxon>
        <taxon>Agaricales</taxon>
        <taxon>Marasmiineae</taxon>
        <taxon>Physalacriaceae</taxon>
        <taxon>Desarmillaria</taxon>
    </lineage>
</organism>
<name>A0AA39N3B3_ARMTA</name>
<evidence type="ECO:0000313" key="2">
    <source>
        <dbReference type="Proteomes" id="UP001175211"/>
    </source>
</evidence>
<protein>
    <submittedName>
        <fullName evidence="1">Uncharacterized protein</fullName>
    </submittedName>
</protein>
<keyword evidence="2" id="KW-1185">Reference proteome</keyword>
<dbReference type="AlphaFoldDB" id="A0AA39N3B3"/>
<sequence length="302" mass="35153">MPRNRLQKAPKMMHLIDAHLRPSLSEVHKRSSMVTSPDNGLGHEHIIIFHINSLPTKCKPHSGLKEHRRGYKVDTGLSSYKMHPRPIWVGKRHFRVALYQPLPSIPERWFRFLKKTSGKFRGNVEFSSPILRRSDACLYPQTPDIDLNPDGYGHYPPTAFMPNAFWMAYSNEIAERWDYYNQKAKAIGTECKRDTIKCRDEDGSPTTDRQRASLLMRLITSRSDAHPTPIFRETFQQVTAFSEQRVPYPQASRLGRKRTEKEHTALNLLFSPGNLDDLYSFAIFQRFSVHFATERRDENDPR</sequence>
<gene>
    <name evidence="1" type="ORF">EV420DRAFT_1481129</name>
</gene>
<proteinExistence type="predicted"/>
<dbReference type="RefSeq" id="XP_060329185.1">
    <property type="nucleotide sequence ID" value="XM_060469740.1"/>
</dbReference>
<dbReference type="Proteomes" id="UP001175211">
    <property type="component" value="Unassembled WGS sequence"/>
</dbReference>
<evidence type="ECO:0000313" key="1">
    <source>
        <dbReference type="EMBL" id="KAK0455675.1"/>
    </source>
</evidence>
<reference evidence="1" key="1">
    <citation type="submission" date="2023-06" db="EMBL/GenBank/DDBJ databases">
        <authorList>
            <consortium name="Lawrence Berkeley National Laboratory"/>
            <person name="Ahrendt S."/>
            <person name="Sahu N."/>
            <person name="Indic B."/>
            <person name="Wong-Bajracharya J."/>
            <person name="Merenyi Z."/>
            <person name="Ke H.-M."/>
            <person name="Monk M."/>
            <person name="Kocsube S."/>
            <person name="Drula E."/>
            <person name="Lipzen A."/>
            <person name="Balint B."/>
            <person name="Henrissat B."/>
            <person name="Andreopoulos B."/>
            <person name="Martin F.M."/>
            <person name="Harder C.B."/>
            <person name="Rigling D."/>
            <person name="Ford K.L."/>
            <person name="Foster G.D."/>
            <person name="Pangilinan J."/>
            <person name="Papanicolaou A."/>
            <person name="Barry K."/>
            <person name="LaButti K."/>
            <person name="Viragh M."/>
            <person name="Koriabine M."/>
            <person name="Yan M."/>
            <person name="Riley R."/>
            <person name="Champramary S."/>
            <person name="Plett K.L."/>
            <person name="Tsai I.J."/>
            <person name="Slot J."/>
            <person name="Sipos G."/>
            <person name="Plett J."/>
            <person name="Nagy L.G."/>
            <person name="Grigoriev I.V."/>
        </authorList>
    </citation>
    <scope>NUCLEOTIDE SEQUENCE</scope>
    <source>
        <strain evidence="1">CCBAS 213</strain>
    </source>
</reference>